<organism evidence="2 3">
    <name type="scientific">Mucilaginibacter hurinus</name>
    <dbReference type="NCBI Taxonomy" id="2201324"/>
    <lineage>
        <taxon>Bacteria</taxon>
        <taxon>Pseudomonadati</taxon>
        <taxon>Bacteroidota</taxon>
        <taxon>Sphingobacteriia</taxon>
        <taxon>Sphingobacteriales</taxon>
        <taxon>Sphingobacteriaceae</taxon>
        <taxon>Mucilaginibacter</taxon>
    </lineage>
</organism>
<evidence type="ECO:0000313" key="3">
    <source>
        <dbReference type="Proteomes" id="UP000253209"/>
    </source>
</evidence>
<dbReference type="RefSeq" id="WP_114003311.1">
    <property type="nucleotide sequence ID" value="NZ_QGDC01000001.1"/>
</dbReference>
<dbReference type="InterPro" id="IPR051396">
    <property type="entry name" value="Bact_Antivir_Def_Nuclease"/>
</dbReference>
<dbReference type="Pfam" id="PF13304">
    <property type="entry name" value="AAA_21"/>
    <property type="match status" value="1"/>
</dbReference>
<dbReference type="PANTHER" id="PTHR43581">
    <property type="entry name" value="ATP/GTP PHOSPHATASE"/>
    <property type="match status" value="1"/>
</dbReference>
<proteinExistence type="predicted"/>
<sequence length="715" mass="82916">MQANQYHKVKLSELYLDPNNYRFIDNDNYVRITSTDILREDIQKRTKNFLYGKNYSEVSDLISSFKANGYLPVDQIQVRKLDDQNHYLVLEGNRRIAALKYLQEQYHSNHDIGNLSPEIFDNIPIVIAKNVNENHYKILMGLKHISGNKKWPAVNQAQLLKSLIDEGLTESQVKASLGISTVALRRYLRTLALVEMYKSSDYGDQFKTEMFNIFSETIKQPNIMQWIGWDDDAYKAKNISNLSRFFSWISEDERPINEENEELGTEKLERIITKGDDLRELSKLINDKDAIDKIENSRSIAQAYLSSDRIGIDKFDNTLEVIDKHLSQAFDFSRYATSNSKDRLEDIRKKFNALLLSNGFYDVLQNSDIQRKLYVDVSGAQFSNIEILSYKNISNLKIDKLNQINIFGGENNTGKTSLLEAIYLLVTQNDTYSFIETQRRRGKFLNDIPNVLLNFKFTTVDLKGFFLGRQASTKISQEIESDNFDKTSYISSILFESYYDNKLSESKIRLFEHDRKMFFKQPVNLCNVKFSSPFAIHTNTDLIECHELSVHSKSIDKILSFIQENIDPNIQKIELVGQGPLQRFVVTNKINSETADITSYGDGLQRIFYITLLFAACHNGIVLIDEIENAIHHELFIKFTRFIQELSNEFNVQVFVTSHSKECIDAFFNNDYENDKISAYRLTKKDNQIEILHTEGERFSRLIKNFDADLRGNTK</sequence>
<dbReference type="GO" id="GO:0005524">
    <property type="term" value="F:ATP binding"/>
    <property type="evidence" value="ECO:0007669"/>
    <property type="project" value="InterPro"/>
</dbReference>
<accession>A0A367GSK2</accession>
<protein>
    <recommendedName>
        <fullName evidence="1">ATPase AAA-type core domain-containing protein</fullName>
    </recommendedName>
</protein>
<evidence type="ECO:0000259" key="1">
    <source>
        <dbReference type="Pfam" id="PF13304"/>
    </source>
</evidence>
<dbReference type="InterPro" id="IPR003959">
    <property type="entry name" value="ATPase_AAA_core"/>
</dbReference>
<name>A0A367GSK2_9SPHI</name>
<dbReference type="Proteomes" id="UP000253209">
    <property type="component" value="Unassembled WGS sequence"/>
</dbReference>
<gene>
    <name evidence="2" type="ORF">DJ568_00710</name>
</gene>
<feature type="domain" description="ATPase AAA-type core" evidence="1">
    <location>
        <begin position="596"/>
        <end position="661"/>
    </location>
</feature>
<reference evidence="2 3" key="1">
    <citation type="submission" date="2018-05" db="EMBL/GenBank/DDBJ databases">
        <title>Mucilaginibacter hurinus sp. nov., isolated from briquette warehouse soil.</title>
        <authorList>
            <person name="Choi L."/>
        </authorList>
    </citation>
    <scope>NUCLEOTIDE SEQUENCE [LARGE SCALE GENOMIC DNA]</scope>
    <source>
        <strain evidence="2 3">ZR32</strain>
    </source>
</reference>
<dbReference type="AlphaFoldDB" id="A0A367GSK2"/>
<dbReference type="InterPro" id="IPR027417">
    <property type="entry name" value="P-loop_NTPase"/>
</dbReference>
<comment type="caution">
    <text evidence="2">The sequence shown here is derived from an EMBL/GenBank/DDBJ whole genome shotgun (WGS) entry which is preliminary data.</text>
</comment>
<dbReference type="SUPFAM" id="SSF110849">
    <property type="entry name" value="ParB/Sulfiredoxin"/>
    <property type="match status" value="1"/>
</dbReference>
<evidence type="ECO:0000313" key="2">
    <source>
        <dbReference type="EMBL" id="RCH56414.1"/>
    </source>
</evidence>
<dbReference type="OrthoDB" id="9769293at2"/>
<dbReference type="InterPro" id="IPR036086">
    <property type="entry name" value="ParB/Sulfiredoxin_sf"/>
</dbReference>
<dbReference type="SUPFAM" id="SSF52540">
    <property type="entry name" value="P-loop containing nucleoside triphosphate hydrolases"/>
    <property type="match status" value="1"/>
</dbReference>
<dbReference type="PANTHER" id="PTHR43581:SF4">
    <property type="entry name" value="ATP_GTP PHOSPHATASE"/>
    <property type="match status" value="1"/>
</dbReference>
<keyword evidence="3" id="KW-1185">Reference proteome</keyword>
<dbReference type="EMBL" id="QGDC01000001">
    <property type="protein sequence ID" value="RCH56414.1"/>
    <property type="molecule type" value="Genomic_DNA"/>
</dbReference>
<dbReference type="Gene3D" id="3.40.50.300">
    <property type="entry name" value="P-loop containing nucleotide triphosphate hydrolases"/>
    <property type="match status" value="2"/>
</dbReference>
<dbReference type="GO" id="GO:0016887">
    <property type="term" value="F:ATP hydrolysis activity"/>
    <property type="evidence" value="ECO:0007669"/>
    <property type="project" value="InterPro"/>
</dbReference>